<reference evidence="1" key="1">
    <citation type="submission" date="2015-07" db="EMBL/GenBank/DDBJ databases">
        <title>Adaptation to a free-living lifestyle via gene acquisitions in the diplomonad Trepomonas sp. PC1.</title>
        <authorList>
            <person name="Xu F."/>
            <person name="Jerlstrom-Hultqvist J."/>
            <person name="Kolisko M."/>
            <person name="Simpson A.G.B."/>
            <person name="Roger A.J."/>
            <person name="Svard S.G."/>
            <person name="Andersson J.O."/>
        </authorList>
    </citation>
    <scope>NUCLEOTIDE SEQUENCE</scope>
    <source>
        <strain evidence="1">PC1</strain>
    </source>
</reference>
<dbReference type="AlphaFoldDB" id="A0A146K794"/>
<evidence type="ECO:0000313" key="1">
    <source>
        <dbReference type="EMBL" id="JAP92710.1"/>
    </source>
</evidence>
<dbReference type="EMBL" id="GDID01003896">
    <property type="protein sequence ID" value="JAP92710.1"/>
    <property type="molecule type" value="Transcribed_RNA"/>
</dbReference>
<name>A0A146K794_9EUKA</name>
<proteinExistence type="predicted"/>
<feature type="non-terminal residue" evidence="1">
    <location>
        <position position="1"/>
    </location>
</feature>
<gene>
    <name evidence="1" type="ORF">TPC1_15254</name>
</gene>
<organism evidence="1">
    <name type="scientific">Trepomonas sp. PC1</name>
    <dbReference type="NCBI Taxonomy" id="1076344"/>
    <lineage>
        <taxon>Eukaryota</taxon>
        <taxon>Metamonada</taxon>
        <taxon>Diplomonadida</taxon>
        <taxon>Hexamitidae</taxon>
        <taxon>Hexamitinae</taxon>
        <taxon>Trepomonas</taxon>
    </lineage>
</organism>
<accession>A0A146K794</accession>
<protein>
    <submittedName>
        <fullName evidence="1">Uncharacterized protein</fullName>
    </submittedName>
</protein>
<sequence length="226" mass="26152">EDDLNLLKENVSHMSVQVVMTILKDNEKVQEGFTQSEFVEIASKLKNSVYPKALIEKATQINEQCISIQYPNKIEIWKEKKISLHGKFTDVILSLSGIQNAIKNIIASSIENFVNCKVIFDQPILTLVSCGIPIYQFIRKPDMYQLQKAMQILQERYGAEYEFLTKADHMHSCYKLHARFKSVKGLKQPEFKITNDMVSFFGGVQLKMMLTFRNQLKECLLEVYNQ</sequence>